<feature type="region of interest" description="Disordered" evidence="1">
    <location>
        <begin position="1"/>
        <end position="22"/>
    </location>
</feature>
<feature type="compositionally biased region" description="Polar residues" evidence="1">
    <location>
        <begin position="10"/>
        <end position="22"/>
    </location>
</feature>
<organism evidence="2 3">
    <name type="scientific">Aromia moschata</name>
    <dbReference type="NCBI Taxonomy" id="1265417"/>
    <lineage>
        <taxon>Eukaryota</taxon>
        <taxon>Metazoa</taxon>
        <taxon>Ecdysozoa</taxon>
        <taxon>Arthropoda</taxon>
        <taxon>Hexapoda</taxon>
        <taxon>Insecta</taxon>
        <taxon>Pterygota</taxon>
        <taxon>Neoptera</taxon>
        <taxon>Endopterygota</taxon>
        <taxon>Coleoptera</taxon>
        <taxon>Polyphaga</taxon>
        <taxon>Cucujiformia</taxon>
        <taxon>Chrysomeloidea</taxon>
        <taxon>Cerambycidae</taxon>
        <taxon>Cerambycinae</taxon>
        <taxon>Callichromatini</taxon>
        <taxon>Aromia</taxon>
    </lineage>
</organism>
<dbReference type="EMBL" id="JAPWTK010001682">
    <property type="protein sequence ID" value="KAJ8931968.1"/>
    <property type="molecule type" value="Genomic_DNA"/>
</dbReference>
<dbReference type="PANTHER" id="PTHR33480:SF5">
    <property type="entry name" value="SI:DKEY-51D8.9"/>
    <property type="match status" value="1"/>
</dbReference>
<dbReference type="Proteomes" id="UP001162162">
    <property type="component" value="Unassembled WGS sequence"/>
</dbReference>
<evidence type="ECO:0000256" key="1">
    <source>
        <dbReference type="SAM" id="MobiDB-lite"/>
    </source>
</evidence>
<evidence type="ECO:0000313" key="3">
    <source>
        <dbReference type="Proteomes" id="UP001162162"/>
    </source>
</evidence>
<name>A0AAV8WZU5_9CUCU</name>
<gene>
    <name evidence="2" type="ORF">NQ318_016805</name>
</gene>
<sequence>MVQMFKRKYAQTSGAKNPETLTSSRLRKQIATVLQILNLSDIEMEQIAPKKSFRHQKLPNYFLHS</sequence>
<reference evidence="2" key="1">
    <citation type="journal article" date="2023" name="Insect Mol. Biol.">
        <title>Genome sequencing provides insights into the evolution of gene families encoding plant cell wall-degrading enzymes in longhorned beetles.</title>
        <authorList>
            <person name="Shin N.R."/>
            <person name="Okamura Y."/>
            <person name="Kirsch R."/>
            <person name="Pauchet Y."/>
        </authorList>
    </citation>
    <scope>NUCLEOTIDE SEQUENCE</scope>
    <source>
        <strain evidence="2">AMC_N1</strain>
    </source>
</reference>
<dbReference type="AlphaFoldDB" id="A0AAV8WZU5"/>
<comment type="caution">
    <text evidence="2">The sequence shown here is derived from an EMBL/GenBank/DDBJ whole genome shotgun (WGS) entry which is preliminary data.</text>
</comment>
<dbReference type="PANTHER" id="PTHR33480">
    <property type="entry name" value="SET DOMAIN-CONTAINING PROTEIN-RELATED"/>
    <property type="match status" value="1"/>
</dbReference>
<keyword evidence="3" id="KW-1185">Reference proteome</keyword>
<evidence type="ECO:0000313" key="2">
    <source>
        <dbReference type="EMBL" id="KAJ8931968.1"/>
    </source>
</evidence>
<proteinExistence type="predicted"/>
<protein>
    <submittedName>
        <fullName evidence="2">Uncharacterized protein</fullName>
    </submittedName>
</protein>
<accession>A0AAV8WZU5</accession>